<evidence type="ECO:0000313" key="3">
    <source>
        <dbReference type="Proteomes" id="UP000278962"/>
    </source>
</evidence>
<name>A0A660LC79_9ACTN</name>
<dbReference type="SUPFAM" id="SSF54001">
    <property type="entry name" value="Cysteine proteinases"/>
    <property type="match status" value="1"/>
</dbReference>
<feature type="region of interest" description="Disordered" evidence="1">
    <location>
        <begin position="67"/>
        <end position="112"/>
    </location>
</feature>
<proteinExistence type="predicted"/>
<dbReference type="Gene3D" id="3.90.1720.10">
    <property type="entry name" value="endopeptidase domain like (from Nostoc punctiforme)"/>
    <property type="match status" value="1"/>
</dbReference>
<dbReference type="RefSeq" id="WP_121249073.1">
    <property type="nucleotide sequence ID" value="NZ_RBIL01000001.1"/>
</dbReference>
<feature type="compositionally biased region" description="Low complexity" evidence="1">
    <location>
        <begin position="98"/>
        <end position="109"/>
    </location>
</feature>
<dbReference type="OrthoDB" id="5243658at2"/>
<sequence length="252" mass="25250">MRRVAIVATAAGLFTLGGGYLALGAAGQEEPAVRTAAPVTSPMVAVATPTATVSLPPLPESRAKTVAPVAGAPSSTAEPAPDAGLTGTTSDAKPTIEASSAARSAKPAAAGGGRSAVDKAVAIGGGVALPPLEAPEAVKKMIEAGNGIARTPYKWGGGHGKWQDTGYDCSGSVSFVLAAAGLLSGPLASGPLMSWGEPGKGKWVTIWTNQGHVFLEVAGIRFDTSAQRVTGSRWINEMRSTDGFVARHPAGL</sequence>
<dbReference type="AlphaFoldDB" id="A0A660LC79"/>
<comment type="caution">
    <text evidence="2">The sequence shown here is derived from an EMBL/GenBank/DDBJ whole genome shotgun (WGS) entry which is preliminary data.</text>
</comment>
<keyword evidence="3" id="KW-1185">Reference proteome</keyword>
<dbReference type="EMBL" id="RBIL01000001">
    <property type="protein sequence ID" value="RKQ91450.1"/>
    <property type="molecule type" value="Genomic_DNA"/>
</dbReference>
<dbReference type="Proteomes" id="UP000278962">
    <property type="component" value="Unassembled WGS sequence"/>
</dbReference>
<evidence type="ECO:0000313" key="2">
    <source>
        <dbReference type="EMBL" id="RKQ91450.1"/>
    </source>
</evidence>
<accession>A0A660LC79</accession>
<gene>
    <name evidence="2" type="ORF">C8N24_1272</name>
</gene>
<protein>
    <recommendedName>
        <fullName evidence="4">Cell wall-associated NlpC family hydrolase</fullName>
    </recommendedName>
</protein>
<reference evidence="2 3" key="1">
    <citation type="submission" date="2018-10" db="EMBL/GenBank/DDBJ databases">
        <title>Genomic Encyclopedia of Archaeal and Bacterial Type Strains, Phase II (KMG-II): from individual species to whole genera.</title>
        <authorList>
            <person name="Goeker M."/>
        </authorList>
    </citation>
    <scope>NUCLEOTIDE SEQUENCE [LARGE SCALE GENOMIC DNA]</scope>
    <source>
        <strain evidence="2 3">DSM 14954</strain>
    </source>
</reference>
<organism evidence="2 3">
    <name type="scientific">Solirubrobacter pauli</name>
    <dbReference type="NCBI Taxonomy" id="166793"/>
    <lineage>
        <taxon>Bacteria</taxon>
        <taxon>Bacillati</taxon>
        <taxon>Actinomycetota</taxon>
        <taxon>Thermoleophilia</taxon>
        <taxon>Solirubrobacterales</taxon>
        <taxon>Solirubrobacteraceae</taxon>
        <taxon>Solirubrobacter</taxon>
    </lineage>
</organism>
<dbReference type="InterPro" id="IPR038765">
    <property type="entry name" value="Papain-like_cys_pep_sf"/>
</dbReference>
<evidence type="ECO:0000256" key="1">
    <source>
        <dbReference type="SAM" id="MobiDB-lite"/>
    </source>
</evidence>
<evidence type="ECO:0008006" key="4">
    <source>
        <dbReference type="Google" id="ProtNLM"/>
    </source>
</evidence>